<protein>
    <submittedName>
        <fullName evidence="11">3-phenylpropionate/trans-cinnamate dioxygenase ferredoxin reductase component</fullName>
        <ecNumber evidence="11">1.18.1.3</ecNumber>
    </submittedName>
</protein>
<evidence type="ECO:0000256" key="5">
    <source>
        <dbReference type="ARBA" id="ARBA00022946"/>
    </source>
</evidence>
<keyword evidence="11" id="KW-0223">Dioxygenase</keyword>
<dbReference type="GO" id="GO:0033108">
    <property type="term" value="P:mitochondrial respiratory chain complex assembly"/>
    <property type="evidence" value="ECO:0007669"/>
    <property type="project" value="TreeGrafter"/>
</dbReference>
<evidence type="ECO:0000256" key="6">
    <source>
        <dbReference type="ARBA" id="ARBA00023002"/>
    </source>
</evidence>
<dbReference type="Pfam" id="PF07992">
    <property type="entry name" value="Pyr_redox_2"/>
    <property type="match status" value="1"/>
</dbReference>
<dbReference type="SMART" id="SM01353">
    <property type="entry name" value="AIF_C"/>
    <property type="match status" value="1"/>
</dbReference>
<evidence type="ECO:0000256" key="2">
    <source>
        <dbReference type="ARBA" id="ARBA00022630"/>
    </source>
</evidence>
<evidence type="ECO:0000256" key="8">
    <source>
        <dbReference type="ARBA" id="ARBA00047786"/>
    </source>
</evidence>
<organism evidence="11 12">
    <name type="scientific">Methylacidimicrobium tartarophylax</name>
    <dbReference type="NCBI Taxonomy" id="1041768"/>
    <lineage>
        <taxon>Bacteria</taxon>
        <taxon>Pseudomonadati</taxon>
        <taxon>Verrucomicrobiota</taxon>
        <taxon>Methylacidimicrobium</taxon>
    </lineage>
</organism>
<keyword evidence="12" id="KW-1185">Reference proteome</keyword>
<proteinExistence type="predicted"/>
<dbReference type="GO" id="GO:0051213">
    <property type="term" value="F:dioxygenase activity"/>
    <property type="evidence" value="ECO:0007669"/>
    <property type="project" value="UniProtKB-KW"/>
</dbReference>
<dbReference type="OrthoDB" id="9807946at2"/>
<dbReference type="InterPro" id="IPR050446">
    <property type="entry name" value="FAD-oxidoreductase/Apoptosis"/>
</dbReference>
<evidence type="ECO:0000256" key="4">
    <source>
        <dbReference type="ARBA" id="ARBA00022827"/>
    </source>
</evidence>
<dbReference type="Gene3D" id="3.50.50.60">
    <property type="entry name" value="FAD/NAD(P)-binding domain"/>
    <property type="match status" value="2"/>
</dbReference>
<dbReference type="InterPro" id="IPR036188">
    <property type="entry name" value="FAD/NAD-bd_sf"/>
</dbReference>
<dbReference type="Pfam" id="PF14721">
    <property type="entry name" value="AIF_C"/>
    <property type="match status" value="2"/>
</dbReference>
<keyword evidence="2" id="KW-0285">Flavoprotein</keyword>
<dbReference type="InterPro" id="IPR029324">
    <property type="entry name" value="AIF_C"/>
</dbReference>
<dbReference type="RefSeq" id="WP_142661031.1">
    <property type="nucleotide sequence ID" value="NZ_CABFVA020000122.1"/>
</dbReference>
<evidence type="ECO:0000259" key="10">
    <source>
        <dbReference type="Pfam" id="PF14721"/>
    </source>
</evidence>
<evidence type="ECO:0000256" key="1">
    <source>
        <dbReference type="ARBA" id="ARBA00001974"/>
    </source>
</evidence>
<feature type="domain" description="FAD/NAD(P)-binding" evidence="9">
    <location>
        <begin position="5"/>
        <end position="293"/>
    </location>
</feature>
<dbReference type="AlphaFoldDB" id="A0A5E6MIR9"/>
<dbReference type="Gene3D" id="3.30.390.30">
    <property type="match status" value="1"/>
</dbReference>
<dbReference type="GO" id="GO:0071949">
    <property type="term" value="F:FAD binding"/>
    <property type="evidence" value="ECO:0007669"/>
    <property type="project" value="TreeGrafter"/>
</dbReference>
<dbReference type="PANTHER" id="PTHR43557">
    <property type="entry name" value="APOPTOSIS-INDUCING FACTOR 1"/>
    <property type="match status" value="1"/>
</dbReference>
<evidence type="ECO:0000256" key="7">
    <source>
        <dbReference type="ARBA" id="ARBA00023027"/>
    </source>
</evidence>
<dbReference type="SUPFAM" id="SSF55424">
    <property type="entry name" value="FAD/NAD-linked reductases, dimerisation (C-terminal) domain"/>
    <property type="match status" value="1"/>
</dbReference>
<dbReference type="Proteomes" id="UP000334923">
    <property type="component" value="Unassembled WGS sequence"/>
</dbReference>
<dbReference type="EC" id="1.18.1.3" evidence="11"/>
<name>A0A5E6MIR9_9BACT</name>
<dbReference type="EMBL" id="CABFVA020000122">
    <property type="protein sequence ID" value="VVM08238.1"/>
    <property type="molecule type" value="Genomic_DNA"/>
</dbReference>
<gene>
    <name evidence="11" type="primary">hcaD</name>
    <name evidence="11" type="ORF">MAMT_02216</name>
</gene>
<reference evidence="11 12" key="1">
    <citation type="submission" date="2019-09" db="EMBL/GenBank/DDBJ databases">
        <authorList>
            <person name="Cremers G."/>
        </authorList>
    </citation>
    <scope>NUCLEOTIDE SEQUENCE [LARGE SCALE GENOMIC DNA]</scope>
    <source>
        <strain evidence="11">4A</strain>
    </source>
</reference>
<keyword evidence="7" id="KW-0520">NAD</keyword>
<dbReference type="GO" id="GO:0003954">
    <property type="term" value="F:NADH dehydrogenase activity"/>
    <property type="evidence" value="ECO:0007669"/>
    <property type="project" value="RHEA"/>
</dbReference>
<keyword evidence="4" id="KW-0274">FAD</keyword>
<dbReference type="PANTHER" id="PTHR43557:SF4">
    <property type="entry name" value="APOPTOSIS-INDUCING FACTOR 1, MITOCHONDRIAL"/>
    <property type="match status" value="1"/>
</dbReference>
<evidence type="ECO:0000313" key="11">
    <source>
        <dbReference type="EMBL" id="VVM08238.1"/>
    </source>
</evidence>
<dbReference type="GO" id="GO:0012501">
    <property type="term" value="P:programmed cell death"/>
    <property type="evidence" value="ECO:0007669"/>
    <property type="project" value="TreeGrafter"/>
</dbReference>
<comment type="cofactor">
    <cofactor evidence="1">
        <name>FAD</name>
        <dbReference type="ChEBI" id="CHEBI:57692"/>
    </cofactor>
</comment>
<dbReference type="PRINTS" id="PR00368">
    <property type="entry name" value="FADPNR"/>
</dbReference>
<dbReference type="InterPro" id="IPR016156">
    <property type="entry name" value="FAD/NAD-linked_Rdtase_dimer_sf"/>
</dbReference>
<dbReference type="GO" id="GO:0046983">
    <property type="term" value="F:protein dimerization activity"/>
    <property type="evidence" value="ECO:0007669"/>
    <property type="project" value="InterPro"/>
</dbReference>
<evidence type="ECO:0000313" key="12">
    <source>
        <dbReference type="Proteomes" id="UP000334923"/>
    </source>
</evidence>
<evidence type="ECO:0000259" key="9">
    <source>
        <dbReference type="Pfam" id="PF07992"/>
    </source>
</evidence>
<dbReference type="GO" id="GO:0008860">
    <property type="term" value="F:ferredoxin-NAD+ reductase activity"/>
    <property type="evidence" value="ECO:0007669"/>
    <property type="project" value="UniProtKB-EC"/>
</dbReference>
<keyword evidence="5" id="KW-0809">Transit peptide</keyword>
<feature type="domain" description="Mitochondrial apoptosis-inducing factor C-terminal" evidence="10">
    <location>
        <begin position="296"/>
        <end position="334"/>
    </location>
</feature>
<dbReference type="GO" id="GO:0016174">
    <property type="term" value="F:NAD(P)H oxidase H2O2-forming activity"/>
    <property type="evidence" value="ECO:0007669"/>
    <property type="project" value="TreeGrafter"/>
</dbReference>
<keyword evidence="3" id="KW-0053">Apoptosis</keyword>
<evidence type="ECO:0000256" key="3">
    <source>
        <dbReference type="ARBA" id="ARBA00022703"/>
    </source>
</evidence>
<dbReference type="InterPro" id="IPR023753">
    <property type="entry name" value="FAD/NAD-binding_dom"/>
</dbReference>
<keyword evidence="6 11" id="KW-0560">Oxidoreductase</keyword>
<sequence length="391" mass="42982">MAKYTYLIVGGGMTADAAVRGIREIDPDGSIGVLTTEAELPYNRPPLSKGLWKGEALDSIWCRTPEAGVVFHRECTARALDLPSKTVTAEGGAAFSFDKLLLATGGDARRLSTASQKILYFRTLADYRKLRSWSESQERICVLGGGFIGSEIAAALTLNKKRVTLLFAETGIGGRIFPEELSLFLNDYYRRKGVEVLTRQTVSATEEHEGVLTIRLGQGTLSVNALVAGIGISPNVGLAKDARLAVENGIVIDEFLRTAHPDVYAAGDVAAFFNPALGQRVRFEHEDNARHMGILAGRNMAGSRDKYDHIPFFYSDLFDLGYEAVGLIDNRLEVFCDWKEKFHVGVIYYLDRRRVRGVLLWNVWGQLDAARALLAEPGPFQAANLQGRIPA</sequence>
<feature type="domain" description="Mitochondrial apoptosis-inducing factor C-terminal" evidence="10">
    <location>
        <begin position="339"/>
        <end position="375"/>
    </location>
</feature>
<dbReference type="SUPFAM" id="SSF51905">
    <property type="entry name" value="FAD/NAD(P)-binding domain"/>
    <property type="match status" value="1"/>
</dbReference>
<dbReference type="GO" id="GO:0005737">
    <property type="term" value="C:cytoplasm"/>
    <property type="evidence" value="ECO:0007669"/>
    <property type="project" value="TreeGrafter"/>
</dbReference>
<accession>A0A5E6MIR9</accession>
<comment type="catalytic activity">
    <reaction evidence="8">
        <text>A + NADH + H(+) = AH2 + NAD(+)</text>
        <dbReference type="Rhea" id="RHEA:11356"/>
        <dbReference type="ChEBI" id="CHEBI:13193"/>
        <dbReference type="ChEBI" id="CHEBI:15378"/>
        <dbReference type="ChEBI" id="CHEBI:17499"/>
        <dbReference type="ChEBI" id="CHEBI:57540"/>
        <dbReference type="ChEBI" id="CHEBI:57945"/>
    </reaction>
</comment>